<feature type="domain" description="6-phosphogluconate dehydrogenase NADP-binding" evidence="1">
    <location>
        <begin position="5"/>
        <end position="35"/>
    </location>
</feature>
<dbReference type="AlphaFoldDB" id="A0A537LGU4"/>
<dbReference type="Pfam" id="PF03446">
    <property type="entry name" value="NAD_binding_2"/>
    <property type="match status" value="1"/>
</dbReference>
<protein>
    <submittedName>
        <fullName evidence="2">NAD(P)-dependent oxidoreductase</fullName>
    </submittedName>
</protein>
<dbReference type="Proteomes" id="UP000315217">
    <property type="component" value="Unassembled WGS sequence"/>
</dbReference>
<dbReference type="InterPro" id="IPR006115">
    <property type="entry name" value="6PGDH_NADP-bd"/>
</dbReference>
<comment type="caution">
    <text evidence="2">The sequence shown here is derived from an EMBL/GenBank/DDBJ whole genome shotgun (WGS) entry which is preliminary data.</text>
</comment>
<dbReference type="Gene3D" id="3.40.50.720">
    <property type="entry name" value="NAD(P)-binding Rossmann-like Domain"/>
    <property type="match status" value="1"/>
</dbReference>
<organism evidence="2 3">
    <name type="scientific">Candidatus Segetimicrobium genomatis</name>
    <dbReference type="NCBI Taxonomy" id="2569760"/>
    <lineage>
        <taxon>Bacteria</taxon>
        <taxon>Bacillati</taxon>
        <taxon>Candidatus Sysuimicrobiota</taxon>
        <taxon>Candidatus Sysuimicrobiia</taxon>
        <taxon>Candidatus Sysuimicrobiales</taxon>
        <taxon>Candidatus Segetimicrobiaceae</taxon>
        <taxon>Candidatus Segetimicrobium</taxon>
    </lineage>
</organism>
<sequence length="43" mass="4553">MDEVICVLGLGLMGRPIARTLLAAGCRTMGWNRSPLPEQVVAG</sequence>
<dbReference type="SUPFAM" id="SSF51735">
    <property type="entry name" value="NAD(P)-binding Rossmann-fold domains"/>
    <property type="match status" value="1"/>
</dbReference>
<evidence type="ECO:0000313" key="3">
    <source>
        <dbReference type="Proteomes" id="UP000315217"/>
    </source>
</evidence>
<proteinExistence type="predicted"/>
<dbReference type="InterPro" id="IPR036291">
    <property type="entry name" value="NAD(P)-bd_dom_sf"/>
</dbReference>
<evidence type="ECO:0000259" key="1">
    <source>
        <dbReference type="Pfam" id="PF03446"/>
    </source>
</evidence>
<gene>
    <name evidence="2" type="ORF">E6G98_14085</name>
</gene>
<reference evidence="2 3" key="1">
    <citation type="journal article" date="2019" name="Nat. Microbiol.">
        <title>Mediterranean grassland soil C-N compound turnover is dependent on rainfall and depth, and is mediated by genomically divergent microorganisms.</title>
        <authorList>
            <person name="Diamond S."/>
            <person name="Andeer P.F."/>
            <person name="Li Z."/>
            <person name="Crits-Christoph A."/>
            <person name="Burstein D."/>
            <person name="Anantharaman K."/>
            <person name="Lane K.R."/>
            <person name="Thomas B.C."/>
            <person name="Pan C."/>
            <person name="Northen T.R."/>
            <person name="Banfield J.F."/>
        </authorList>
    </citation>
    <scope>NUCLEOTIDE SEQUENCE [LARGE SCALE GENOMIC DNA]</scope>
    <source>
        <strain evidence="2">NP_1</strain>
    </source>
</reference>
<dbReference type="GO" id="GO:0050661">
    <property type="term" value="F:NADP binding"/>
    <property type="evidence" value="ECO:0007669"/>
    <property type="project" value="InterPro"/>
</dbReference>
<accession>A0A537LGU4</accession>
<evidence type="ECO:0000313" key="2">
    <source>
        <dbReference type="EMBL" id="TMJ06927.1"/>
    </source>
</evidence>
<name>A0A537LGU4_9BACT</name>
<dbReference type="EMBL" id="VBAI01000305">
    <property type="protein sequence ID" value="TMJ06927.1"/>
    <property type="molecule type" value="Genomic_DNA"/>
</dbReference>
<feature type="non-terminal residue" evidence="2">
    <location>
        <position position="43"/>
    </location>
</feature>